<protein>
    <submittedName>
        <fullName evidence="1">Uncharacterized protein</fullName>
    </submittedName>
</protein>
<proteinExistence type="predicted"/>
<name>A0AAV3R0F5_LITER</name>
<sequence length="110" mass="13328">MMSRDRLGFDCAILCSTRPPFLPMLCHGMERYFEEVTRALQIVREVDFRRVFHLPTLNGALHEAEVHPLMILRFPVDWWLRTRMWCGDRAFYFMERRSRCYYSDYPVFPG</sequence>
<dbReference type="Proteomes" id="UP001454036">
    <property type="component" value="Unassembled WGS sequence"/>
</dbReference>
<accession>A0AAV3R0F5</accession>
<comment type="caution">
    <text evidence="1">The sequence shown here is derived from an EMBL/GenBank/DDBJ whole genome shotgun (WGS) entry which is preliminary data.</text>
</comment>
<dbReference type="AlphaFoldDB" id="A0AAV3R0F5"/>
<evidence type="ECO:0000313" key="1">
    <source>
        <dbReference type="EMBL" id="GAA0168363.1"/>
    </source>
</evidence>
<organism evidence="1 2">
    <name type="scientific">Lithospermum erythrorhizon</name>
    <name type="common">Purple gromwell</name>
    <name type="synonym">Lithospermum officinale var. erythrorhizon</name>
    <dbReference type="NCBI Taxonomy" id="34254"/>
    <lineage>
        <taxon>Eukaryota</taxon>
        <taxon>Viridiplantae</taxon>
        <taxon>Streptophyta</taxon>
        <taxon>Embryophyta</taxon>
        <taxon>Tracheophyta</taxon>
        <taxon>Spermatophyta</taxon>
        <taxon>Magnoliopsida</taxon>
        <taxon>eudicotyledons</taxon>
        <taxon>Gunneridae</taxon>
        <taxon>Pentapetalae</taxon>
        <taxon>asterids</taxon>
        <taxon>lamiids</taxon>
        <taxon>Boraginales</taxon>
        <taxon>Boraginaceae</taxon>
        <taxon>Boraginoideae</taxon>
        <taxon>Lithospermeae</taxon>
        <taxon>Lithospermum</taxon>
    </lineage>
</organism>
<evidence type="ECO:0000313" key="2">
    <source>
        <dbReference type="Proteomes" id="UP001454036"/>
    </source>
</evidence>
<dbReference type="EMBL" id="BAABME010006442">
    <property type="protein sequence ID" value="GAA0168363.1"/>
    <property type="molecule type" value="Genomic_DNA"/>
</dbReference>
<gene>
    <name evidence="1" type="ORF">LIER_23095</name>
</gene>
<keyword evidence="2" id="KW-1185">Reference proteome</keyword>
<reference evidence="1 2" key="1">
    <citation type="submission" date="2024-01" db="EMBL/GenBank/DDBJ databases">
        <title>The complete chloroplast genome sequence of Lithospermum erythrorhizon: insights into the phylogenetic relationship among Boraginaceae species and the maternal lineages of purple gromwells.</title>
        <authorList>
            <person name="Okada T."/>
            <person name="Watanabe K."/>
        </authorList>
    </citation>
    <scope>NUCLEOTIDE SEQUENCE [LARGE SCALE GENOMIC DNA]</scope>
</reference>